<feature type="modified residue" description="4-aspartylphosphate" evidence="3">
    <location>
        <position position="59"/>
    </location>
</feature>
<dbReference type="eggNOG" id="COG0784">
    <property type="taxonomic scope" value="Bacteria"/>
</dbReference>
<dbReference type="RefSeq" id="WP_020895369.1">
    <property type="nucleotide sequence ID" value="NZ_ATMR01000042.1"/>
</dbReference>
<dbReference type="CDD" id="cd17546">
    <property type="entry name" value="REC_hyHK_CKI1_RcsC-like"/>
    <property type="match status" value="1"/>
</dbReference>
<dbReference type="STRING" id="641526.ADIWIN_0812"/>
<dbReference type="Proteomes" id="UP000014962">
    <property type="component" value="Unassembled WGS sequence"/>
</dbReference>
<dbReference type="InterPro" id="IPR001789">
    <property type="entry name" value="Sig_transdc_resp-reg_receiver"/>
</dbReference>
<accession>S7VVH6</accession>
<keyword evidence="6" id="KW-1185">Reference proteome</keyword>
<dbReference type="EMBL" id="ATMR01000042">
    <property type="protein sequence ID" value="EPR74235.1"/>
    <property type="molecule type" value="Genomic_DNA"/>
</dbReference>
<comment type="caution">
    <text evidence="5">The sequence shown here is derived from an EMBL/GenBank/DDBJ whole genome shotgun (WGS) entry which is preliminary data.</text>
</comment>
<dbReference type="PROSITE" id="PS50110">
    <property type="entry name" value="RESPONSE_REGULATORY"/>
    <property type="match status" value="1"/>
</dbReference>
<organism evidence="5 6">
    <name type="scientific">Winogradskyella psychrotolerans RS-3</name>
    <dbReference type="NCBI Taxonomy" id="641526"/>
    <lineage>
        <taxon>Bacteria</taxon>
        <taxon>Pseudomonadati</taxon>
        <taxon>Bacteroidota</taxon>
        <taxon>Flavobacteriia</taxon>
        <taxon>Flavobacteriales</taxon>
        <taxon>Flavobacteriaceae</taxon>
        <taxon>Winogradskyella</taxon>
    </lineage>
</organism>
<evidence type="ECO:0000256" key="2">
    <source>
        <dbReference type="ARBA" id="ARBA00023012"/>
    </source>
</evidence>
<evidence type="ECO:0000256" key="1">
    <source>
        <dbReference type="ARBA" id="ARBA00022553"/>
    </source>
</evidence>
<keyword evidence="5" id="KW-0418">Kinase</keyword>
<evidence type="ECO:0000256" key="3">
    <source>
        <dbReference type="PROSITE-ProRule" id="PRU00169"/>
    </source>
</evidence>
<dbReference type="AlphaFoldDB" id="S7VVH6"/>
<gene>
    <name evidence="5" type="ORF">ADIWIN_0812</name>
</gene>
<evidence type="ECO:0000313" key="6">
    <source>
        <dbReference type="Proteomes" id="UP000014962"/>
    </source>
</evidence>
<dbReference type="GO" id="GO:0000160">
    <property type="term" value="P:phosphorelay signal transduction system"/>
    <property type="evidence" value="ECO:0007669"/>
    <property type="project" value="UniProtKB-KW"/>
</dbReference>
<dbReference type="GO" id="GO:0016301">
    <property type="term" value="F:kinase activity"/>
    <property type="evidence" value="ECO:0007669"/>
    <property type="project" value="UniProtKB-KW"/>
</dbReference>
<keyword evidence="5" id="KW-0808">Transferase</keyword>
<dbReference type="SUPFAM" id="SSF52172">
    <property type="entry name" value="CheY-like"/>
    <property type="match status" value="1"/>
</dbReference>
<evidence type="ECO:0000313" key="5">
    <source>
        <dbReference type="EMBL" id="EPR74235.1"/>
    </source>
</evidence>
<protein>
    <submittedName>
        <fullName evidence="5">Histidine kinase</fullName>
    </submittedName>
</protein>
<dbReference type="PANTHER" id="PTHR45339:SF1">
    <property type="entry name" value="HYBRID SIGNAL TRANSDUCTION HISTIDINE KINASE J"/>
    <property type="match status" value="1"/>
</dbReference>
<dbReference type="SMART" id="SM00448">
    <property type="entry name" value="REC"/>
    <property type="match status" value="1"/>
</dbReference>
<evidence type="ECO:0000259" key="4">
    <source>
        <dbReference type="PROSITE" id="PS50110"/>
    </source>
</evidence>
<dbReference type="InterPro" id="IPR011006">
    <property type="entry name" value="CheY-like_superfamily"/>
</dbReference>
<dbReference type="PANTHER" id="PTHR45339">
    <property type="entry name" value="HYBRID SIGNAL TRANSDUCTION HISTIDINE KINASE J"/>
    <property type="match status" value="1"/>
</dbReference>
<name>S7VVH6_9FLAO</name>
<dbReference type="Gene3D" id="3.40.50.2300">
    <property type="match status" value="1"/>
</dbReference>
<dbReference type="Pfam" id="PF00072">
    <property type="entry name" value="Response_reg"/>
    <property type="match status" value="1"/>
</dbReference>
<reference evidence="5 6" key="1">
    <citation type="journal article" date="2013" name="Genome Announc.">
        <title>Draft Genome Sequence of Winogradskyella psychrotolerans RS-3T, Isolated from the Marine Transect of Kongsfjorden, Ny-Alesund, Svalbard, Arctic Ocean.</title>
        <authorList>
            <person name="Kumar Pinnaka A."/>
            <person name="Ara S."/>
            <person name="Singh A."/>
            <person name="Shivaji S."/>
        </authorList>
    </citation>
    <scope>NUCLEOTIDE SEQUENCE [LARGE SCALE GENOMIC DNA]</scope>
    <source>
        <strain evidence="5 6">RS-3</strain>
    </source>
</reference>
<keyword evidence="2" id="KW-0902">Two-component regulatory system</keyword>
<feature type="domain" description="Response regulatory" evidence="4">
    <location>
        <begin position="10"/>
        <end position="124"/>
    </location>
</feature>
<proteinExistence type="predicted"/>
<sequence>MEGLDLSNVKILIVEDNKINQMITKKILNKMNLYCDVVDNGEAAVEIVKEVTYDIVLMDIHMPGISGLEATKIIRTFDKELTIFALTAVTLEDKMHEFGDAGFDDIISKPFKQDDFEDKLHAALSGEKIISSFFS</sequence>
<keyword evidence="1 3" id="KW-0597">Phosphoprotein</keyword>